<keyword evidence="4" id="KW-0689">Ribosomal protein</keyword>
<dbReference type="GO" id="GO:0003735">
    <property type="term" value="F:structural constituent of ribosome"/>
    <property type="evidence" value="ECO:0007669"/>
    <property type="project" value="InterPro"/>
</dbReference>
<dbReference type="InterPro" id="IPR042105">
    <property type="entry name" value="Ribosomal_bL31_sf"/>
</dbReference>
<dbReference type="Pfam" id="PF01197">
    <property type="entry name" value="Ribosomal_L31"/>
    <property type="match status" value="1"/>
</dbReference>
<dbReference type="NCBIfam" id="TIGR00105">
    <property type="entry name" value="L31"/>
    <property type="match status" value="1"/>
</dbReference>
<evidence type="ECO:0000313" key="15">
    <source>
        <dbReference type="EMBL" id="CAB5065754.1"/>
    </source>
</evidence>
<dbReference type="AlphaFoldDB" id="A0A6J6X8S0"/>
<evidence type="ECO:0000256" key="4">
    <source>
        <dbReference type="ARBA" id="ARBA00022980"/>
    </source>
</evidence>
<keyword evidence="5" id="KW-0687">Ribonucleoprotein</keyword>
<dbReference type="PANTHER" id="PTHR33280:SF1">
    <property type="entry name" value="LARGE RIBOSOMAL SUBUNIT PROTEIN BL31C"/>
    <property type="match status" value="1"/>
</dbReference>
<dbReference type="InterPro" id="IPR002150">
    <property type="entry name" value="Ribosomal_bL31"/>
</dbReference>
<dbReference type="EMBL" id="CAFBQT010000125">
    <property type="protein sequence ID" value="CAB5065754.1"/>
    <property type="molecule type" value="Genomic_DNA"/>
</dbReference>
<dbReference type="EMBL" id="CAFAAT010000006">
    <property type="protein sequence ID" value="CAB4797778.1"/>
    <property type="molecule type" value="Genomic_DNA"/>
</dbReference>
<proteinExistence type="inferred from homology"/>
<dbReference type="InterPro" id="IPR027491">
    <property type="entry name" value="Ribosomal_bL31_A"/>
</dbReference>
<evidence type="ECO:0000313" key="12">
    <source>
        <dbReference type="EMBL" id="CAB4945601.1"/>
    </source>
</evidence>
<dbReference type="SUPFAM" id="SSF143800">
    <property type="entry name" value="L28p-like"/>
    <property type="match status" value="1"/>
</dbReference>
<evidence type="ECO:0000256" key="2">
    <source>
        <dbReference type="ARBA" id="ARBA00022730"/>
    </source>
</evidence>
<dbReference type="HAMAP" id="MF_00501">
    <property type="entry name" value="Ribosomal_bL31_1"/>
    <property type="match status" value="1"/>
</dbReference>
<accession>A0A6J6X8S0</accession>
<dbReference type="EMBL" id="CAFBNI010000053">
    <property type="protein sequence ID" value="CAB4945601.1"/>
    <property type="molecule type" value="Genomic_DNA"/>
</dbReference>
<dbReference type="NCBIfam" id="NF000612">
    <property type="entry name" value="PRK00019.1"/>
    <property type="match status" value="1"/>
</dbReference>
<dbReference type="GO" id="GO:0019843">
    <property type="term" value="F:rRNA binding"/>
    <property type="evidence" value="ECO:0007669"/>
    <property type="project" value="UniProtKB-KW"/>
</dbReference>
<evidence type="ECO:0000313" key="11">
    <source>
        <dbReference type="EMBL" id="CAB4797778.1"/>
    </source>
</evidence>
<sequence length="74" mass="8229">MKPEIHPQYAETKVSCGCGETFTTRSTVASGSVFVEVCSVCHPFYTGKQRILDTGGRVAKFEERFNKGPKQDKK</sequence>
<keyword evidence="3" id="KW-0694">RNA-binding</keyword>
<dbReference type="EMBL" id="CAFAAE010000083">
    <property type="protein sequence ID" value="CAB4791824.1"/>
    <property type="molecule type" value="Genomic_DNA"/>
</dbReference>
<dbReference type="EMBL" id="CAFBOI010000066">
    <property type="protein sequence ID" value="CAB4979399.1"/>
    <property type="molecule type" value="Genomic_DNA"/>
</dbReference>
<dbReference type="EMBL" id="CAEZWY010000044">
    <property type="protein sequence ID" value="CAB4670583.1"/>
    <property type="molecule type" value="Genomic_DNA"/>
</dbReference>
<name>A0A6J6X8S0_9ZZZZ</name>
<dbReference type="PANTHER" id="PTHR33280">
    <property type="entry name" value="50S RIBOSOMAL PROTEIN L31, CHLOROPLASTIC"/>
    <property type="match status" value="1"/>
</dbReference>
<dbReference type="InterPro" id="IPR034704">
    <property type="entry name" value="Ribosomal_bL28/bL31-like_sf"/>
</dbReference>
<dbReference type="EMBL" id="CAEZUF010000006">
    <property type="protein sequence ID" value="CAB4585097.1"/>
    <property type="molecule type" value="Genomic_DNA"/>
</dbReference>
<keyword evidence="2" id="KW-0699">rRNA-binding</keyword>
<dbReference type="EMBL" id="CAEZYX010000038">
    <property type="protein sequence ID" value="CAB4740606.1"/>
    <property type="molecule type" value="Genomic_DNA"/>
</dbReference>
<evidence type="ECO:0000256" key="1">
    <source>
        <dbReference type="ARBA" id="ARBA00009296"/>
    </source>
</evidence>
<dbReference type="GO" id="GO:0006412">
    <property type="term" value="P:translation"/>
    <property type="evidence" value="ECO:0007669"/>
    <property type="project" value="InterPro"/>
</dbReference>
<dbReference type="EMBL" id="CAFBPL010000011">
    <property type="protein sequence ID" value="CAB5009468.1"/>
    <property type="molecule type" value="Genomic_DNA"/>
</dbReference>
<evidence type="ECO:0000313" key="9">
    <source>
        <dbReference type="EMBL" id="CAB4740606.1"/>
    </source>
</evidence>
<evidence type="ECO:0000313" key="8">
    <source>
        <dbReference type="EMBL" id="CAB4670583.1"/>
    </source>
</evidence>
<organism evidence="10">
    <name type="scientific">freshwater metagenome</name>
    <dbReference type="NCBI Taxonomy" id="449393"/>
    <lineage>
        <taxon>unclassified sequences</taxon>
        <taxon>metagenomes</taxon>
        <taxon>ecological metagenomes</taxon>
    </lineage>
</organism>
<evidence type="ECO:0000256" key="5">
    <source>
        <dbReference type="ARBA" id="ARBA00023274"/>
    </source>
</evidence>
<dbReference type="NCBIfam" id="NF001809">
    <property type="entry name" value="PRK00528.1"/>
    <property type="match status" value="1"/>
</dbReference>
<evidence type="ECO:0000313" key="7">
    <source>
        <dbReference type="EMBL" id="CAB4585097.1"/>
    </source>
</evidence>
<evidence type="ECO:0000256" key="3">
    <source>
        <dbReference type="ARBA" id="ARBA00022884"/>
    </source>
</evidence>
<evidence type="ECO:0000313" key="13">
    <source>
        <dbReference type="EMBL" id="CAB4979399.1"/>
    </source>
</evidence>
<reference evidence="10" key="1">
    <citation type="submission" date="2020-05" db="EMBL/GenBank/DDBJ databases">
        <authorList>
            <person name="Chiriac C."/>
            <person name="Salcher M."/>
            <person name="Ghai R."/>
            <person name="Kavagutti S V."/>
        </authorList>
    </citation>
    <scope>NUCLEOTIDE SEQUENCE</scope>
</reference>
<dbReference type="GO" id="GO:0005840">
    <property type="term" value="C:ribosome"/>
    <property type="evidence" value="ECO:0007669"/>
    <property type="project" value="UniProtKB-KW"/>
</dbReference>
<evidence type="ECO:0000256" key="6">
    <source>
        <dbReference type="ARBA" id="ARBA00035687"/>
    </source>
</evidence>
<comment type="similarity">
    <text evidence="1">Belongs to the bacterial ribosomal protein bL31 family. Type A subfamily.</text>
</comment>
<dbReference type="PROSITE" id="PS01143">
    <property type="entry name" value="RIBOSOMAL_L31"/>
    <property type="match status" value="1"/>
</dbReference>
<protein>
    <recommendedName>
        <fullName evidence="6">Large ribosomal subunit protein bL31</fullName>
    </recommendedName>
</protein>
<dbReference type="GO" id="GO:1990904">
    <property type="term" value="C:ribonucleoprotein complex"/>
    <property type="evidence" value="ECO:0007669"/>
    <property type="project" value="UniProtKB-KW"/>
</dbReference>
<dbReference type="PRINTS" id="PR01249">
    <property type="entry name" value="RIBOSOMALL31"/>
</dbReference>
<evidence type="ECO:0000313" key="14">
    <source>
        <dbReference type="EMBL" id="CAB5009468.1"/>
    </source>
</evidence>
<evidence type="ECO:0000313" key="10">
    <source>
        <dbReference type="EMBL" id="CAB4791824.1"/>
    </source>
</evidence>
<gene>
    <name evidence="7" type="ORF">UFOPK1791_00165</name>
    <name evidence="8" type="ORF">UFOPK2312_00545</name>
    <name evidence="9" type="ORF">UFOPK2802_00521</name>
    <name evidence="10" type="ORF">UFOPK2982_00646</name>
    <name evidence="11" type="ORF">UFOPK3083_00143</name>
    <name evidence="12" type="ORF">UFOPK3783_00561</name>
    <name evidence="13" type="ORF">UFOPK3948_00657</name>
    <name evidence="14" type="ORF">UFOPK4113_00212</name>
    <name evidence="15" type="ORF">UFOPK4355_00883</name>
</gene>
<dbReference type="Gene3D" id="4.10.830.30">
    <property type="entry name" value="Ribosomal protein L31"/>
    <property type="match status" value="1"/>
</dbReference>